<dbReference type="GO" id="GO:0003676">
    <property type="term" value="F:nucleic acid binding"/>
    <property type="evidence" value="ECO:0007669"/>
    <property type="project" value="InterPro"/>
</dbReference>
<dbReference type="GO" id="GO:0051260">
    <property type="term" value="P:protein homooligomerization"/>
    <property type="evidence" value="ECO:0007669"/>
    <property type="project" value="InterPro"/>
</dbReference>
<dbReference type="InterPro" id="IPR045068">
    <property type="entry name" value="BACURD1-3"/>
</dbReference>
<name>D2VW70_NAEGR</name>
<dbReference type="Proteomes" id="UP000006671">
    <property type="component" value="Unassembled WGS sequence"/>
</dbReference>
<feature type="coiled-coil region" evidence="1">
    <location>
        <begin position="1311"/>
        <end position="1338"/>
    </location>
</feature>
<feature type="compositionally biased region" description="Polar residues" evidence="2">
    <location>
        <begin position="1132"/>
        <end position="1142"/>
    </location>
</feature>
<keyword evidence="1" id="KW-0175">Coiled coil</keyword>
<dbReference type="InterPro" id="IPR003131">
    <property type="entry name" value="T1-type_BTB"/>
</dbReference>
<dbReference type="InterPro" id="IPR011333">
    <property type="entry name" value="SKP1/BTB/POZ_sf"/>
</dbReference>
<dbReference type="Gene3D" id="3.30.710.10">
    <property type="entry name" value="Potassium Channel Kv1.1, Chain A"/>
    <property type="match status" value="2"/>
</dbReference>
<dbReference type="PANTHER" id="PTHR11145:SF8">
    <property type="entry name" value="RE57120P"/>
    <property type="match status" value="1"/>
</dbReference>
<feature type="region of interest" description="Disordered" evidence="2">
    <location>
        <begin position="538"/>
        <end position="564"/>
    </location>
</feature>
<feature type="domain" description="G-patch" evidence="3">
    <location>
        <begin position="1253"/>
        <end position="1283"/>
    </location>
</feature>
<dbReference type="SMART" id="SM00225">
    <property type="entry name" value="BTB"/>
    <property type="match status" value="1"/>
</dbReference>
<dbReference type="Pfam" id="PF02214">
    <property type="entry name" value="BTB_2"/>
    <property type="match status" value="1"/>
</dbReference>
<dbReference type="InterPro" id="IPR000210">
    <property type="entry name" value="BTB/POZ_dom"/>
</dbReference>
<proteinExistence type="predicted"/>
<feature type="region of interest" description="Disordered" evidence="2">
    <location>
        <begin position="1121"/>
        <end position="1158"/>
    </location>
</feature>
<evidence type="ECO:0000313" key="5">
    <source>
        <dbReference type="Proteomes" id="UP000006671"/>
    </source>
</evidence>
<feature type="compositionally biased region" description="Acidic residues" evidence="2">
    <location>
        <begin position="113"/>
        <end position="141"/>
    </location>
</feature>
<dbReference type="PROSITE" id="PS50174">
    <property type="entry name" value="G_PATCH"/>
    <property type="match status" value="1"/>
</dbReference>
<evidence type="ECO:0000259" key="3">
    <source>
        <dbReference type="PROSITE" id="PS50174"/>
    </source>
</evidence>
<accession>D2VW70</accession>
<sequence>MSASADYDSKKRKILEASDSVDQIVSDENDRLIDQVSDALHRLTLQKRADSMVMALVDDKRQVSSSSSSRDERLDSLQQMQQEKVVVLKVGGKFFNTTMRTLVGERGRKLENLDNDEEMKEGEEEKQDEDENDEKEETKDDDCEYVTAQPNLFKVMFDSGIGIERDEANKSAISFPDRNPDYFEYVLEHLRQGGKVKSLGVEKLNANQLENILEESNYFATEKLSEYILFLLEKYHKLHGSNLGKFAETEDQNSESKSLIVPQKVEIPIEQVRQRLLLVEDSINESKKVAKELSLKLVSKYQNFILGNDLETDLSVKIDVSGQIFTIPFAILQQHETFLISKYILAPNFCLNENGCIFIDRSPKLFALIHSYMISGKFTHFPKNLSREKKHQLKQEAEFYGVISIINDYLDPLRYPVEKIGQDNIELKEKEDKLREIYAKERESPLLNDPYLLLSPLFQNLEEINDQEKYRIDFGECPKLLDLSDKTRYSRQVSKPQLLTNLGAFKLNWHRFTQGALKGGGILACCLKPDTSENISTVGLNLPRNGSERKKSSKPMMDDNEENDVSDFGYWKRLKKESSAEEGESLTQTKLDKDRYLRGDTTIYRFLSYTTDDKRTNLRNLEKIYTPIISKTTAVPVVDEKKEDAFFIPEANIPSSFKNSDIDLFLYALSEEQAEEKINHIYQTIKKNMRSRLITKYSEKTNSQDFLSGEMVRAYEDGVIRTEECTVNDDVLVVRTKFAVTFYCYKLRPIQVVLRIYKSPAEVLLGFDIDCATMGYDGYQVWSSERARRALMYHTNLVDVDRQSTTYEYRLYKYSKRGFSVSIPGYDTAKVQNQLLQYPRRYSFNSTEYLLHGLARLIAFDNSCRSRYPQRVLGAYDRDNQAQSIEENSVLVLSGELNVKSDYLDLNIIKSHKYPPSIIFETLERARKVVAKINLEKEDTFTRSLDTFVLDSRLKENTSNIIRKRNPDWKPHFIYTLNDIDTIINNEIFDSRLSKKIEFLTVDPGTQKIGSFHPKDINFYRDAYQPVPSTNLPVLGDEYSTNTYIWYKSMTSPPEQVISKTDKRYQKLPVRTAPFYSLTNEVVWFEVLTPEESNTIETEYRKFINFKKMTENHQVEMDDLFSSSSSDDEEYNNTTLSSTTRTKNQKEEKSEDEEELDYMDDQFIKSLESVDHERLPNIHPSEAFPSKKLSFRNVPLELIQAYNTAREEKQFKKAHHLKKQIRDYNIKEEMLEKAKLSLSKSLIVQEEEKEAGKQSVGLKLLKRMGFEQGSGLGKNNQGSVAPISIDKQLDYLMESMDSKMKKPIIGLDEVQVMKRDEIEKFKSEMEQKQEKKAPLTEEEFTKIMREKHKEQKKKRKIRMALTEDAAEAVAKKVKQDEEWEEFEDF</sequence>
<keyword evidence="5" id="KW-1185">Reference proteome</keyword>
<evidence type="ECO:0000256" key="1">
    <source>
        <dbReference type="SAM" id="Coils"/>
    </source>
</evidence>
<dbReference type="VEuPathDB" id="AmoebaDB:NAEGRDRAFT_52741"/>
<dbReference type="InParanoid" id="D2VW70"/>
<dbReference type="KEGG" id="ngr:NAEGRDRAFT_52741"/>
<reference evidence="4 5" key="1">
    <citation type="journal article" date="2010" name="Cell">
        <title>The genome of Naegleria gruberi illuminates early eukaryotic versatility.</title>
        <authorList>
            <person name="Fritz-Laylin L.K."/>
            <person name="Prochnik S.E."/>
            <person name="Ginger M.L."/>
            <person name="Dacks J.B."/>
            <person name="Carpenter M.L."/>
            <person name="Field M.C."/>
            <person name="Kuo A."/>
            <person name="Paredez A."/>
            <person name="Chapman J."/>
            <person name="Pham J."/>
            <person name="Shu S."/>
            <person name="Neupane R."/>
            <person name="Cipriano M."/>
            <person name="Mancuso J."/>
            <person name="Tu H."/>
            <person name="Salamov A."/>
            <person name="Lindquist E."/>
            <person name="Shapiro H."/>
            <person name="Lucas S."/>
            <person name="Grigoriev I.V."/>
            <person name="Cande W.Z."/>
            <person name="Fulton C."/>
            <person name="Rokhsar D.S."/>
            <person name="Dawson S.C."/>
        </authorList>
    </citation>
    <scope>NUCLEOTIDE SEQUENCE [LARGE SCALE GENOMIC DNA]</scope>
    <source>
        <strain evidence="4 5">NEG-M</strain>
    </source>
</reference>
<dbReference type="SUPFAM" id="SSF54695">
    <property type="entry name" value="POZ domain"/>
    <property type="match status" value="2"/>
</dbReference>
<feature type="region of interest" description="Disordered" evidence="2">
    <location>
        <begin position="106"/>
        <end position="141"/>
    </location>
</feature>
<dbReference type="PANTHER" id="PTHR11145">
    <property type="entry name" value="BTB/POZ DOMAIN-CONTAINING ADAPTER FOR CUL3-MEDIATED RHOA DEGRADATION PROTEIN FAMILY MEMBER"/>
    <property type="match status" value="1"/>
</dbReference>
<gene>
    <name evidence="4" type="ORF">NAEGRDRAFT_52741</name>
</gene>
<dbReference type="EMBL" id="GG738903">
    <property type="protein sequence ID" value="EFC38963.1"/>
    <property type="molecule type" value="Genomic_DNA"/>
</dbReference>
<dbReference type="RefSeq" id="XP_002671707.1">
    <property type="nucleotide sequence ID" value="XM_002671661.1"/>
</dbReference>
<organism evidence="5">
    <name type="scientific">Naegleria gruberi</name>
    <name type="common">Amoeba</name>
    <dbReference type="NCBI Taxonomy" id="5762"/>
    <lineage>
        <taxon>Eukaryota</taxon>
        <taxon>Discoba</taxon>
        <taxon>Heterolobosea</taxon>
        <taxon>Tetramitia</taxon>
        <taxon>Eutetramitia</taxon>
        <taxon>Vahlkampfiidae</taxon>
        <taxon>Naegleria</taxon>
    </lineage>
</organism>
<dbReference type="Pfam" id="PF01585">
    <property type="entry name" value="G-patch"/>
    <property type="match status" value="1"/>
</dbReference>
<dbReference type="InterPro" id="IPR000467">
    <property type="entry name" value="G_patch_dom"/>
</dbReference>
<evidence type="ECO:0000313" key="4">
    <source>
        <dbReference type="EMBL" id="EFC38963.1"/>
    </source>
</evidence>
<dbReference type="OrthoDB" id="539213at2759"/>
<evidence type="ECO:0000256" key="2">
    <source>
        <dbReference type="SAM" id="MobiDB-lite"/>
    </source>
</evidence>
<dbReference type="GeneID" id="8853989"/>
<protein>
    <submittedName>
        <fullName evidence="4">Predicted protein</fullName>
    </submittedName>
</protein>
<dbReference type="SMART" id="SM00443">
    <property type="entry name" value="G_patch"/>
    <property type="match status" value="1"/>
</dbReference>